<organism evidence="1">
    <name type="scientific">Brassica napus</name>
    <name type="common">Rape</name>
    <dbReference type="NCBI Taxonomy" id="3708"/>
    <lineage>
        <taxon>Eukaryota</taxon>
        <taxon>Viridiplantae</taxon>
        <taxon>Streptophyta</taxon>
        <taxon>Embryophyta</taxon>
        <taxon>Tracheophyta</taxon>
        <taxon>Spermatophyta</taxon>
        <taxon>Magnoliopsida</taxon>
        <taxon>eudicotyledons</taxon>
        <taxon>Gunneridae</taxon>
        <taxon>Pentapetalae</taxon>
        <taxon>rosids</taxon>
        <taxon>malvids</taxon>
        <taxon>Brassicales</taxon>
        <taxon>Brassicaceae</taxon>
        <taxon>Brassiceae</taxon>
        <taxon>Brassica</taxon>
    </lineage>
</organism>
<evidence type="ECO:0000313" key="1">
    <source>
        <dbReference type="EMBL" id="CAF1950108.1"/>
    </source>
</evidence>
<name>A0A816LN35_BRANA</name>
<reference evidence="1" key="1">
    <citation type="submission" date="2021-01" db="EMBL/GenBank/DDBJ databases">
        <authorList>
            <consortium name="Genoscope - CEA"/>
            <person name="William W."/>
        </authorList>
    </citation>
    <scope>NUCLEOTIDE SEQUENCE</scope>
</reference>
<accession>A0A816LN35</accession>
<gene>
    <name evidence="1" type="ORF">DARMORV10_C07P04410.1</name>
</gene>
<dbReference type="EMBL" id="HG994371">
    <property type="protein sequence ID" value="CAF1950108.1"/>
    <property type="molecule type" value="Genomic_DNA"/>
</dbReference>
<dbReference type="AlphaFoldDB" id="A0A816LN35"/>
<proteinExistence type="predicted"/>
<dbReference type="Proteomes" id="UP001295469">
    <property type="component" value="Chromosome C07"/>
</dbReference>
<protein>
    <submittedName>
        <fullName evidence="1">(rape) hypothetical protein</fullName>
    </submittedName>
</protein>
<sequence length="67" mass="7492">MLGCSLRRGRCSVKINISCLQYQRESTTIFVFFNLHSLVNSNASIPILHFLVSALSMPLLSHSVVKI</sequence>